<dbReference type="PATRIC" id="fig|1618659.3.peg.698"/>
<evidence type="ECO:0000313" key="2">
    <source>
        <dbReference type="Proteomes" id="UP000034036"/>
    </source>
</evidence>
<proteinExistence type="predicted"/>
<organism evidence="1 2">
    <name type="scientific">Candidatus Giovannonibacteria bacterium GW2011_GWF2_42_19</name>
    <dbReference type="NCBI Taxonomy" id="1618659"/>
    <lineage>
        <taxon>Bacteria</taxon>
        <taxon>Candidatus Giovannoniibacteriota</taxon>
    </lineage>
</organism>
<dbReference type="STRING" id="1618659.UV11_C0020G0006"/>
<gene>
    <name evidence="1" type="ORF">UV11_C0020G0006</name>
</gene>
<accession>A0A0G0ZE78</accession>
<sequence length="177" mass="20194">MRQYRLVLLRKEFPFLDEVAAKLQLDLAEDVHGISIEKGDRNLLSQKGKEDSYSWGGGGHHDYTSYFAVWTEGEEKRIYELRNEGFSATGSGERHEWDADTIGEQLFAQNIVPDFIVECEKNDHDDNGNGEVTRYWTIHKMSKFNLSGYHQERIDEAAAVIKAEIAAACAEEVGHER</sequence>
<protein>
    <submittedName>
        <fullName evidence="1">Uncharacterized protein</fullName>
    </submittedName>
</protein>
<comment type="caution">
    <text evidence="1">The sequence shown here is derived from an EMBL/GenBank/DDBJ whole genome shotgun (WGS) entry which is preliminary data.</text>
</comment>
<evidence type="ECO:0000313" key="1">
    <source>
        <dbReference type="EMBL" id="KKS47037.1"/>
    </source>
</evidence>
<name>A0A0G0ZE78_9BACT</name>
<reference evidence="1 2" key="1">
    <citation type="journal article" date="2015" name="Nature">
        <title>rRNA introns, odd ribosomes, and small enigmatic genomes across a large radiation of phyla.</title>
        <authorList>
            <person name="Brown C.T."/>
            <person name="Hug L.A."/>
            <person name="Thomas B.C."/>
            <person name="Sharon I."/>
            <person name="Castelle C.J."/>
            <person name="Singh A."/>
            <person name="Wilkins M.J."/>
            <person name="Williams K.H."/>
            <person name="Banfield J.F."/>
        </authorList>
    </citation>
    <scope>NUCLEOTIDE SEQUENCE [LARGE SCALE GENOMIC DNA]</scope>
</reference>
<dbReference type="Proteomes" id="UP000034036">
    <property type="component" value="Unassembled WGS sequence"/>
</dbReference>
<dbReference type="AlphaFoldDB" id="A0A0G0ZE78"/>
<dbReference type="EMBL" id="LCDF01000020">
    <property type="protein sequence ID" value="KKS47037.1"/>
    <property type="molecule type" value="Genomic_DNA"/>
</dbReference>